<reference evidence="4 5" key="1">
    <citation type="journal article" date="2014" name="BMC Genomics">
        <title>Genome and secretome analysis of the hemibiotrophic fungal pathogen, Moniliophthora roreri, which causes frosty pod rot disease of cacao: mechanisms of the biotrophic and necrotrophic phases.</title>
        <authorList>
            <person name="Meinhardt L.W."/>
            <person name="Costa G.G.L."/>
            <person name="Thomazella D.P.T."/>
            <person name="Teixeira P.J.P.L."/>
            <person name="Carazzolle M.F."/>
            <person name="Schuster S.C."/>
            <person name="Carlson J.E."/>
            <person name="Guiltinan M.J."/>
            <person name="Mieczkowski P."/>
            <person name="Farmer A."/>
            <person name="Ramaraj T."/>
            <person name="Crozier J."/>
            <person name="Davis R.E."/>
            <person name="Shao J."/>
            <person name="Melnick R.L."/>
            <person name="Pereira G.A.G."/>
            <person name="Bailey B.A."/>
        </authorList>
    </citation>
    <scope>NUCLEOTIDE SEQUENCE [LARGE SCALE GENOMIC DNA]</scope>
    <source>
        <strain evidence="4 5">MCA 2997</strain>
    </source>
</reference>
<dbReference type="HOGENOM" id="CLU_046025_2_1_1"/>
<feature type="compositionally biased region" description="Polar residues" evidence="1">
    <location>
        <begin position="289"/>
        <end position="306"/>
    </location>
</feature>
<comment type="caution">
    <text evidence="4">The sequence shown here is derived from an EMBL/GenBank/DDBJ whole genome shotgun (WGS) entry which is preliminary data.</text>
</comment>
<feature type="transmembrane region" description="Helical" evidence="2">
    <location>
        <begin position="20"/>
        <end position="44"/>
    </location>
</feature>
<accession>V2XC56</accession>
<dbReference type="KEGG" id="mrr:Moror_6640"/>
<dbReference type="Proteomes" id="UP000017559">
    <property type="component" value="Unassembled WGS sequence"/>
</dbReference>
<feature type="transmembrane region" description="Helical" evidence="2">
    <location>
        <begin position="93"/>
        <end position="116"/>
    </location>
</feature>
<feature type="transmembrane region" description="Helical" evidence="2">
    <location>
        <begin position="128"/>
        <end position="153"/>
    </location>
</feature>
<feature type="domain" description="DUF6534" evidence="3">
    <location>
        <begin position="177"/>
        <end position="265"/>
    </location>
</feature>
<feature type="transmembrane region" description="Helical" evidence="2">
    <location>
        <begin position="56"/>
        <end position="81"/>
    </location>
</feature>
<feature type="region of interest" description="Disordered" evidence="1">
    <location>
        <begin position="269"/>
        <end position="361"/>
    </location>
</feature>
<proteinExistence type="predicted"/>
<dbReference type="Pfam" id="PF20152">
    <property type="entry name" value="DUF6534"/>
    <property type="match status" value="1"/>
</dbReference>
<evidence type="ECO:0000313" key="4">
    <source>
        <dbReference type="EMBL" id="ESK96768.1"/>
    </source>
</evidence>
<evidence type="ECO:0000259" key="3">
    <source>
        <dbReference type="Pfam" id="PF20152"/>
    </source>
</evidence>
<feature type="compositionally biased region" description="Basic and acidic residues" evidence="1">
    <location>
        <begin position="343"/>
        <end position="361"/>
    </location>
</feature>
<feature type="compositionally biased region" description="Low complexity" evidence="1">
    <location>
        <begin position="269"/>
        <end position="283"/>
    </location>
</feature>
<organism evidence="4 5">
    <name type="scientific">Moniliophthora roreri (strain MCA 2997)</name>
    <name type="common">Cocoa frosty pod rot fungus</name>
    <name type="synonym">Crinipellis roreri</name>
    <dbReference type="NCBI Taxonomy" id="1381753"/>
    <lineage>
        <taxon>Eukaryota</taxon>
        <taxon>Fungi</taxon>
        <taxon>Dikarya</taxon>
        <taxon>Basidiomycota</taxon>
        <taxon>Agaricomycotina</taxon>
        <taxon>Agaricomycetes</taxon>
        <taxon>Agaricomycetidae</taxon>
        <taxon>Agaricales</taxon>
        <taxon>Marasmiineae</taxon>
        <taxon>Marasmiaceae</taxon>
        <taxon>Moniliophthora</taxon>
    </lineage>
</organism>
<dbReference type="InterPro" id="IPR045339">
    <property type="entry name" value="DUF6534"/>
</dbReference>
<name>V2XC56_MONRO</name>
<evidence type="ECO:0000313" key="5">
    <source>
        <dbReference type="Proteomes" id="UP000017559"/>
    </source>
</evidence>
<evidence type="ECO:0000256" key="2">
    <source>
        <dbReference type="SAM" id="Phobius"/>
    </source>
</evidence>
<keyword evidence="2" id="KW-0812">Transmembrane</keyword>
<dbReference type="EMBL" id="AWSO01000040">
    <property type="protein sequence ID" value="ESK96768.1"/>
    <property type="molecule type" value="Genomic_DNA"/>
</dbReference>
<feature type="transmembrane region" description="Helical" evidence="2">
    <location>
        <begin position="173"/>
        <end position="192"/>
    </location>
</feature>
<keyword evidence="2" id="KW-1133">Transmembrane helix</keyword>
<dbReference type="PANTHER" id="PTHR40465:SF1">
    <property type="entry name" value="DUF6534 DOMAIN-CONTAINING PROTEIN"/>
    <property type="match status" value="1"/>
</dbReference>
<gene>
    <name evidence="4" type="ORF">Moror_6640</name>
</gene>
<protein>
    <recommendedName>
        <fullName evidence="3">DUF6534 domain-containing protein</fullName>
    </recommendedName>
</protein>
<sequence length="361" mass="39779">MDGQVPPPDVLKPIATAVVGPIFIGNMLNWLLMGTLLVQVYHYYTTFRSDKRFLRTLVYGLFFLDFAQTLMCTQFAWHYAVDIWNEPQELNGIIPWTAGVIPIVGGFVSMCVQFFYAWRIWTLGKNTIMKGLACLICFVSFAQGMSAVVAGFIGSPNTTQQTLLRLHPAFSLWLAGSFVADVLITMSMFWILHNAKTNSSFARSEALINRLISNTIQTGALTVVVATVDLALFVRLTDATYHFVPAYILGKLYTNSFMAMLNARTSTSVGSVASSSGGTSSGSYGMMNFRSNPNSKAQRHQSSAPTSPGGVLVTQGSRTFVDPRAVQSDQEPEKVVDFPPTPKDFDENEPYKRGDVELGRI</sequence>
<dbReference type="PANTHER" id="PTHR40465">
    <property type="entry name" value="CHROMOSOME 1, WHOLE GENOME SHOTGUN SEQUENCE"/>
    <property type="match status" value="1"/>
</dbReference>
<dbReference type="OrthoDB" id="2681808at2759"/>
<dbReference type="AlphaFoldDB" id="V2XC56"/>
<evidence type="ECO:0000256" key="1">
    <source>
        <dbReference type="SAM" id="MobiDB-lite"/>
    </source>
</evidence>
<keyword evidence="2" id="KW-0472">Membrane</keyword>
<dbReference type="STRING" id="1381753.V2XC56"/>
<keyword evidence="5" id="KW-1185">Reference proteome</keyword>